<dbReference type="EMBL" id="ML735710">
    <property type="protein sequence ID" value="KAE8420289.1"/>
    <property type="molecule type" value="Genomic_DNA"/>
</dbReference>
<evidence type="ECO:0000313" key="2">
    <source>
        <dbReference type="Proteomes" id="UP000325395"/>
    </source>
</evidence>
<reference evidence="1 2" key="1">
    <citation type="submission" date="2019-04" db="EMBL/GenBank/DDBJ databases">
        <authorList>
            <consortium name="DOE Joint Genome Institute"/>
            <person name="Mondo S."/>
            <person name="Kjaerbolling I."/>
            <person name="Vesth T."/>
            <person name="Frisvad J.C."/>
            <person name="Nybo J.L."/>
            <person name="Theobald S."/>
            <person name="Kildgaard S."/>
            <person name="Isbrandt T."/>
            <person name="Kuo A."/>
            <person name="Sato A."/>
            <person name="Lyhne E.K."/>
            <person name="Kogle M.E."/>
            <person name="Wiebenga A."/>
            <person name="Kun R.S."/>
            <person name="Lubbers R.J."/>
            <person name="Makela M.R."/>
            <person name="Barry K."/>
            <person name="Chovatia M."/>
            <person name="Clum A."/>
            <person name="Daum C."/>
            <person name="Haridas S."/>
            <person name="He G."/>
            <person name="LaButti K."/>
            <person name="Lipzen A."/>
            <person name="Riley R."/>
            <person name="Salamov A."/>
            <person name="Simmons B.A."/>
            <person name="Magnuson J.K."/>
            <person name="Henrissat B."/>
            <person name="Mortensen U.H."/>
            <person name="Larsen T.O."/>
            <person name="Devries R.P."/>
            <person name="Grigoriev I.V."/>
            <person name="Machida M."/>
            <person name="Baker S.E."/>
            <person name="Andersen M.R."/>
            <person name="Cantor M.N."/>
            <person name="Hua S.X."/>
        </authorList>
    </citation>
    <scope>NUCLEOTIDE SEQUENCE [LARGE SCALE GENOMIC DNA]</scope>
    <source>
        <strain evidence="1 2">CBS 117616</strain>
    </source>
</reference>
<accession>A0ABQ6WT50</accession>
<keyword evidence="2" id="KW-1185">Reference proteome</keyword>
<sequence>MELVVKQSACRNHTTLCHLYIHKMEMPPFPELAFPATDRLPDLAHTLHICCICRPILIPPSATIGVVSTPKIKLFLLAISTFHKKHLQFCAMRTAYIISVPSCTPLRCLASSQTRYALLKSLNLSLIRTYYPSKVLQ</sequence>
<protein>
    <submittedName>
        <fullName evidence="1">Uncharacterized protein</fullName>
    </submittedName>
</protein>
<name>A0ABQ6WT50_9EURO</name>
<dbReference type="Proteomes" id="UP000325395">
    <property type="component" value="Unassembled WGS sequence"/>
</dbReference>
<evidence type="ECO:0000313" key="1">
    <source>
        <dbReference type="EMBL" id="KAE8420289.1"/>
    </source>
</evidence>
<proteinExistence type="predicted"/>
<organism evidence="1 2">
    <name type="scientific">Aspergillus pseudocaelatus</name>
    <dbReference type="NCBI Taxonomy" id="1825620"/>
    <lineage>
        <taxon>Eukaryota</taxon>
        <taxon>Fungi</taxon>
        <taxon>Dikarya</taxon>
        <taxon>Ascomycota</taxon>
        <taxon>Pezizomycotina</taxon>
        <taxon>Eurotiomycetes</taxon>
        <taxon>Eurotiomycetidae</taxon>
        <taxon>Eurotiales</taxon>
        <taxon>Aspergillaceae</taxon>
        <taxon>Aspergillus</taxon>
        <taxon>Aspergillus subgen. Circumdati</taxon>
    </lineage>
</organism>
<gene>
    <name evidence="1" type="ORF">BDV36DRAFT_249955</name>
</gene>